<keyword evidence="2" id="KW-1185">Reference proteome</keyword>
<reference evidence="1" key="1">
    <citation type="submission" date="2022-12" db="EMBL/GenBank/DDBJ databases">
        <authorList>
            <person name="Alioto T."/>
            <person name="Alioto T."/>
            <person name="Gomez Garrido J."/>
        </authorList>
    </citation>
    <scope>NUCLEOTIDE SEQUENCE</scope>
</reference>
<sequence>MRARRRPHAPLDWIAEPDAERGFFCGRRRLPELAVACPGWGAANAKKSTAPCQPPNLRSPFPVVQSFPTGSGSLRAARYLGISAHGQSTLSSRLG</sequence>
<name>A0AA35PQ11_9SAUR</name>
<gene>
    <name evidence="1" type="ORF">PODLI_1B042876</name>
</gene>
<dbReference type="EMBL" id="OX395139">
    <property type="protein sequence ID" value="CAI5792757.1"/>
    <property type="molecule type" value="Genomic_DNA"/>
</dbReference>
<feature type="non-terminal residue" evidence="1">
    <location>
        <position position="95"/>
    </location>
</feature>
<evidence type="ECO:0000313" key="2">
    <source>
        <dbReference type="Proteomes" id="UP001178461"/>
    </source>
</evidence>
<dbReference type="Proteomes" id="UP001178461">
    <property type="component" value="Chromosome 14"/>
</dbReference>
<dbReference type="AlphaFoldDB" id="A0AA35PQ11"/>
<organism evidence="1 2">
    <name type="scientific">Podarcis lilfordi</name>
    <name type="common">Lilford's wall lizard</name>
    <dbReference type="NCBI Taxonomy" id="74358"/>
    <lineage>
        <taxon>Eukaryota</taxon>
        <taxon>Metazoa</taxon>
        <taxon>Chordata</taxon>
        <taxon>Craniata</taxon>
        <taxon>Vertebrata</taxon>
        <taxon>Euteleostomi</taxon>
        <taxon>Lepidosauria</taxon>
        <taxon>Squamata</taxon>
        <taxon>Bifurcata</taxon>
        <taxon>Unidentata</taxon>
        <taxon>Episquamata</taxon>
        <taxon>Laterata</taxon>
        <taxon>Lacertibaenia</taxon>
        <taxon>Lacertidae</taxon>
        <taxon>Podarcis</taxon>
    </lineage>
</organism>
<evidence type="ECO:0000313" key="1">
    <source>
        <dbReference type="EMBL" id="CAI5792757.1"/>
    </source>
</evidence>
<accession>A0AA35PQ11</accession>
<protein>
    <submittedName>
        <fullName evidence="1">Uncharacterized protein</fullName>
    </submittedName>
</protein>
<proteinExistence type="predicted"/>